<dbReference type="AlphaFoldDB" id="A0AAV3SQ47"/>
<reference evidence="2" key="2">
    <citation type="submission" date="2023-12" db="EMBL/GenBank/DDBJ databases">
        <authorList>
            <person name="Sun Q."/>
            <person name="Inoue M."/>
        </authorList>
    </citation>
    <scope>NUCLEOTIDE SEQUENCE</scope>
    <source>
        <strain evidence="2">JCM 14265</strain>
    </source>
</reference>
<feature type="region of interest" description="Disordered" evidence="1">
    <location>
        <begin position="37"/>
        <end position="64"/>
    </location>
</feature>
<reference evidence="2" key="1">
    <citation type="journal article" date="2014" name="Int. J. Syst. Evol. Microbiol.">
        <title>Complete genome sequence of Corynebacterium casei LMG S-19264T (=DSM 44701T), isolated from a smear-ripened cheese.</title>
        <authorList>
            <consortium name="US DOE Joint Genome Institute (JGI-PGF)"/>
            <person name="Walter F."/>
            <person name="Albersmeier A."/>
            <person name="Kalinowski J."/>
            <person name="Ruckert C."/>
        </authorList>
    </citation>
    <scope>NUCLEOTIDE SEQUENCE</scope>
    <source>
        <strain evidence="2">JCM 14265</strain>
    </source>
</reference>
<evidence type="ECO:0000313" key="3">
    <source>
        <dbReference type="Proteomes" id="UP001501425"/>
    </source>
</evidence>
<proteinExistence type="predicted"/>
<organism evidence="2 3">
    <name type="scientific">Halorubrum ejinorense</name>
    <dbReference type="NCBI Taxonomy" id="425309"/>
    <lineage>
        <taxon>Archaea</taxon>
        <taxon>Methanobacteriati</taxon>
        <taxon>Methanobacteriota</taxon>
        <taxon>Stenosarchaea group</taxon>
        <taxon>Halobacteria</taxon>
        <taxon>Halobacteriales</taxon>
        <taxon>Haloferacaceae</taxon>
        <taxon>Halorubrum</taxon>
    </lineage>
</organism>
<dbReference type="EMBL" id="BAAADQ010000003">
    <property type="protein sequence ID" value="GAA0537041.1"/>
    <property type="molecule type" value="Genomic_DNA"/>
</dbReference>
<protein>
    <submittedName>
        <fullName evidence="2">Uncharacterized protein</fullName>
    </submittedName>
</protein>
<comment type="caution">
    <text evidence="2">The sequence shown here is derived from an EMBL/GenBank/DDBJ whole genome shotgun (WGS) entry which is preliminary data.</text>
</comment>
<feature type="compositionally biased region" description="Basic and acidic residues" evidence="1">
    <location>
        <begin position="54"/>
        <end position="64"/>
    </location>
</feature>
<name>A0AAV3SQ47_9EURY</name>
<gene>
    <name evidence="2" type="ORF">GCM10008994_10240</name>
</gene>
<dbReference type="Proteomes" id="UP001501425">
    <property type="component" value="Unassembled WGS sequence"/>
</dbReference>
<evidence type="ECO:0000256" key="1">
    <source>
        <dbReference type="SAM" id="MobiDB-lite"/>
    </source>
</evidence>
<evidence type="ECO:0000313" key="2">
    <source>
        <dbReference type="EMBL" id="GAA0537041.1"/>
    </source>
</evidence>
<accession>A0AAV3SQ47</accession>
<sequence>MTTIRVMAPIDGTRTKAARNERSIVVVPVTERLSKYTDVDQTARSRATDSPSSEVERAALRELA</sequence>
<feature type="compositionally biased region" description="Basic and acidic residues" evidence="1">
    <location>
        <begin position="37"/>
        <end position="47"/>
    </location>
</feature>